<evidence type="ECO:0000256" key="1">
    <source>
        <dbReference type="ARBA" id="ARBA00010134"/>
    </source>
</evidence>
<dbReference type="GO" id="GO:0006508">
    <property type="term" value="P:proteolysis"/>
    <property type="evidence" value="ECO:0007669"/>
    <property type="project" value="UniProtKB-KW"/>
</dbReference>
<proteinExistence type="inferred from homology"/>
<dbReference type="PROSITE" id="PS50208">
    <property type="entry name" value="CASPASE_P20"/>
    <property type="match status" value="1"/>
</dbReference>
<reference evidence="9 10" key="1">
    <citation type="journal article" date="2021" name="Elife">
        <title>Chloroplast acquisition without the gene transfer in kleptoplastic sea slugs, Plakobranchus ocellatus.</title>
        <authorList>
            <person name="Maeda T."/>
            <person name="Takahashi S."/>
            <person name="Yoshida T."/>
            <person name="Shimamura S."/>
            <person name="Takaki Y."/>
            <person name="Nagai Y."/>
            <person name="Toyoda A."/>
            <person name="Suzuki Y."/>
            <person name="Arimoto A."/>
            <person name="Ishii H."/>
            <person name="Satoh N."/>
            <person name="Nishiyama T."/>
            <person name="Hasebe M."/>
            <person name="Maruyama T."/>
            <person name="Minagawa J."/>
            <person name="Obokata J."/>
            <person name="Shigenobu S."/>
        </authorList>
    </citation>
    <scope>NUCLEOTIDE SEQUENCE [LARGE SCALE GENOMIC DNA]</scope>
</reference>
<feature type="domain" description="Caspase family p10" evidence="7">
    <location>
        <begin position="224"/>
        <end position="310"/>
    </location>
</feature>
<keyword evidence="4" id="KW-0378">Hydrolase</keyword>
<evidence type="ECO:0000259" key="8">
    <source>
        <dbReference type="PROSITE" id="PS50208"/>
    </source>
</evidence>
<evidence type="ECO:0000256" key="5">
    <source>
        <dbReference type="RuleBase" id="RU003971"/>
    </source>
</evidence>
<keyword evidence="3" id="KW-0053">Apoptosis</keyword>
<sequence>MSTQGEDVEDLYFHHSQSKGLAVLIINMGENDQRRGADKDGDLLKEMFSHLGFQTLVFQNKSSNDLLRELKNVSMEQLSYIDCFAVAISTHGREAQTKEKVMEDVIVTADGKIKTKVILEMFADHKCPQLINKPRLFFIQACRGEQMDSGCPMILQKVAMPEQAERAEDQADVGTESHPPPKVQNRNVQVSGAGVQEEGARALATASADDEDEDAPVRPPVCFKDFIVMNATPPGYFAFRNPSKGSLFLRCLKEGICKYAHSMSLFRTLTQVSGLVAKEESYTPSTPHLDRKKQVPVICSMLTKDIYFRPQ</sequence>
<accession>A0AAV4A7R5</accession>
<comment type="similarity">
    <text evidence="1 5">Belongs to the peptidase C14A family.</text>
</comment>
<dbReference type="GO" id="GO:0006915">
    <property type="term" value="P:apoptotic process"/>
    <property type="evidence" value="ECO:0007669"/>
    <property type="project" value="UniProtKB-KW"/>
</dbReference>
<evidence type="ECO:0000313" key="9">
    <source>
        <dbReference type="EMBL" id="GFO02264.1"/>
    </source>
</evidence>
<dbReference type="AlphaFoldDB" id="A0AAV4A7R5"/>
<dbReference type="GO" id="GO:0004197">
    <property type="term" value="F:cysteine-type endopeptidase activity"/>
    <property type="evidence" value="ECO:0007669"/>
    <property type="project" value="InterPro"/>
</dbReference>
<evidence type="ECO:0000256" key="4">
    <source>
        <dbReference type="ARBA" id="ARBA00022801"/>
    </source>
</evidence>
<dbReference type="SUPFAM" id="SSF52129">
    <property type="entry name" value="Caspase-like"/>
    <property type="match status" value="1"/>
</dbReference>
<dbReference type="InterPro" id="IPR002398">
    <property type="entry name" value="Pept_C14"/>
</dbReference>
<feature type="region of interest" description="Disordered" evidence="6">
    <location>
        <begin position="162"/>
        <end position="214"/>
    </location>
</feature>
<dbReference type="InterPro" id="IPR002138">
    <property type="entry name" value="Pept_C14_p10"/>
</dbReference>
<dbReference type="PANTHER" id="PTHR47901:SF8">
    <property type="entry name" value="CASPASE-3"/>
    <property type="match status" value="1"/>
</dbReference>
<protein>
    <submittedName>
        <fullName evidence="9">Caspase-3-like</fullName>
    </submittedName>
</protein>
<dbReference type="SMART" id="SM00115">
    <property type="entry name" value="CASc"/>
    <property type="match status" value="1"/>
</dbReference>
<dbReference type="PRINTS" id="PR00376">
    <property type="entry name" value="IL1BCENZYME"/>
</dbReference>
<dbReference type="PANTHER" id="PTHR47901">
    <property type="entry name" value="CASPASE RECRUITMENT DOMAIN-CONTAINING PROTEIN 18"/>
    <property type="match status" value="1"/>
</dbReference>
<name>A0AAV4A7R5_9GAST</name>
<dbReference type="Proteomes" id="UP000735302">
    <property type="component" value="Unassembled WGS sequence"/>
</dbReference>
<comment type="caution">
    <text evidence="9">The sequence shown here is derived from an EMBL/GenBank/DDBJ whole genome shotgun (WGS) entry which is preliminary data.</text>
</comment>
<keyword evidence="10" id="KW-1185">Reference proteome</keyword>
<dbReference type="InterPro" id="IPR015917">
    <property type="entry name" value="Pept_C14A"/>
</dbReference>
<dbReference type="InterPro" id="IPR029030">
    <property type="entry name" value="Caspase-like_dom_sf"/>
</dbReference>
<dbReference type="Gene3D" id="3.40.50.1460">
    <property type="match status" value="1"/>
</dbReference>
<dbReference type="InterPro" id="IPR001309">
    <property type="entry name" value="Pept_C14_p20"/>
</dbReference>
<evidence type="ECO:0000259" key="7">
    <source>
        <dbReference type="PROSITE" id="PS50207"/>
    </source>
</evidence>
<evidence type="ECO:0000256" key="6">
    <source>
        <dbReference type="SAM" id="MobiDB-lite"/>
    </source>
</evidence>
<dbReference type="PROSITE" id="PS50207">
    <property type="entry name" value="CASPASE_P10"/>
    <property type="match status" value="1"/>
</dbReference>
<evidence type="ECO:0000256" key="2">
    <source>
        <dbReference type="ARBA" id="ARBA00022670"/>
    </source>
</evidence>
<organism evidence="9 10">
    <name type="scientific">Plakobranchus ocellatus</name>
    <dbReference type="NCBI Taxonomy" id="259542"/>
    <lineage>
        <taxon>Eukaryota</taxon>
        <taxon>Metazoa</taxon>
        <taxon>Spiralia</taxon>
        <taxon>Lophotrochozoa</taxon>
        <taxon>Mollusca</taxon>
        <taxon>Gastropoda</taxon>
        <taxon>Heterobranchia</taxon>
        <taxon>Euthyneura</taxon>
        <taxon>Panpulmonata</taxon>
        <taxon>Sacoglossa</taxon>
        <taxon>Placobranchoidea</taxon>
        <taxon>Plakobranchidae</taxon>
        <taxon>Plakobranchus</taxon>
    </lineage>
</organism>
<evidence type="ECO:0000313" key="10">
    <source>
        <dbReference type="Proteomes" id="UP000735302"/>
    </source>
</evidence>
<dbReference type="EMBL" id="BLXT01003580">
    <property type="protein sequence ID" value="GFO02264.1"/>
    <property type="molecule type" value="Genomic_DNA"/>
</dbReference>
<dbReference type="Pfam" id="PF00656">
    <property type="entry name" value="Peptidase_C14"/>
    <property type="match status" value="1"/>
</dbReference>
<gene>
    <name evidence="9" type="ORF">PoB_002876900</name>
</gene>
<evidence type="ECO:0000256" key="3">
    <source>
        <dbReference type="ARBA" id="ARBA00022703"/>
    </source>
</evidence>
<feature type="domain" description="Caspase family p20" evidence="8">
    <location>
        <begin position="18"/>
        <end position="146"/>
    </location>
</feature>
<keyword evidence="2" id="KW-0645">Protease</keyword>
<dbReference type="InterPro" id="IPR011600">
    <property type="entry name" value="Pept_C14_caspase"/>
</dbReference>